<dbReference type="OrthoDB" id="9875122at2"/>
<keyword evidence="2" id="KW-1185">Reference proteome</keyword>
<accession>A0A3M9M892</accession>
<evidence type="ECO:0000313" key="1">
    <source>
        <dbReference type="EMBL" id="RNI21093.1"/>
    </source>
</evidence>
<organism evidence="1 2">
    <name type="scientific">Flexivirga caeni</name>
    <dbReference type="NCBI Taxonomy" id="2294115"/>
    <lineage>
        <taxon>Bacteria</taxon>
        <taxon>Bacillati</taxon>
        <taxon>Actinomycetota</taxon>
        <taxon>Actinomycetes</taxon>
        <taxon>Micrococcales</taxon>
        <taxon>Dermacoccaceae</taxon>
        <taxon>Flexivirga</taxon>
    </lineage>
</organism>
<comment type="caution">
    <text evidence="1">The sequence shown here is derived from an EMBL/GenBank/DDBJ whole genome shotgun (WGS) entry which is preliminary data.</text>
</comment>
<sequence>MPGTPNEEWLQHLDYGPLQLSRRQCKDAVKAYRAYFEPREAAQPLVSRTVGDWSWVLRWKQAEFARINNLAYESDPGQRPYADVDLSPNSEFRVHHTLTTADGRITVGSTEEWSAGMTLGSGRFTKFVRVALGHPSPQIKLVPRHHRKRDATNPLDQHFDVTGATVFLPRTVTGGPETFQLDQQLQDSGAGLFHRDKATRQLRKEYAAQMADATHERAAGFFDDNLTALLIEQAHDCKIEFHGSHAFLSHEVSSEDAQIKPDVIGRMFQLAVTLGPALSAATASAPRGQ</sequence>
<evidence type="ECO:0000313" key="2">
    <source>
        <dbReference type="Proteomes" id="UP000271678"/>
    </source>
</evidence>
<dbReference type="EMBL" id="RJJQ01000012">
    <property type="protein sequence ID" value="RNI21093.1"/>
    <property type="molecule type" value="Genomic_DNA"/>
</dbReference>
<name>A0A3M9M892_9MICO</name>
<dbReference type="Proteomes" id="UP000271678">
    <property type="component" value="Unassembled WGS sequence"/>
</dbReference>
<proteinExistence type="predicted"/>
<gene>
    <name evidence="1" type="ORF">EFY87_12505</name>
</gene>
<dbReference type="RefSeq" id="WP_123271811.1">
    <property type="nucleotide sequence ID" value="NZ_RJJQ01000012.1"/>
</dbReference>
<reference evidence="1 2" key="1">
    <citation type="submission" date="2018-11" db="EMBL/GenBank/DDBJ databases">
        <title>Draft genome of Simplicispira Flexivirga sp. BO-16.</title>
        <authorList>
            <person name="Im W.T."/>
        </authorList>
    </citation>
    <scope>NUCLEOTIDE SEQUENCE [LARGE SCALE GENOMIC DNA]</scope>
    <source>
        <strain evidence="1 2">BO-16</strain>
    </source>
</reference>
<protein>
    <submittedName>
        <fullName evidence="1">Uncharacterized protein</fullName>
    </submittedName>
</protein>
<dbReference type="AlphaFoldDB" id="A0A3M9M892"/>